<dbReference type="Pfam" id="PF20149">
    <property type="entry name" value="DUF6532"/>
    <property type="match status" value="1"/>
</dbReference>
<gene>
    <name evidence="3" type="ORF">SERLADRAFT_410169</name>
</gene>
<dbReference type="HOGENOM" id="CLU_060168_0_0_1"/>
<feature type="domain" description="DUF6532" evidence="2">
    <location>
        <begin position="45"/>
        <end position="235"/>
    </location>
</feature>
<dbReference type="Proteomes" id="UP000008064">
    <property type="component" value="Unassembled WGS sequence"/>
</dbReference>
<dbReference type="InterPro" id="IPR045341">
    <property type="entry name" value="DUF6532"/>
</dbReference>
<organism>
    <name type="scientific">Serpula lacrymans var. lacrymans (strain S7.9)</name>
    <name type="common">Dry rot fungus</name>
    <dbReference type="NCBI Taxonomy" id="578457"/>
    <lineage>
        <taxon>Eukaryota</taxon>
        <taxon>Fungi</taxon>
        <taxon>Dikarya</taxon>
        <taxon>Basidiomycota</taxon>
        <taxon>Agaricomycotina</taxon>
        <taxon>Agaricomycetes</taxon>
        <taxon>Agaricomycetidae</taxon>
        <taxon>Boletales</taxon>
        <taxon>Coniophorineae</taxon>
        <taxon>Serpulaceae</taxon>
        <taxon>Serpula</taxon>
    </lineage>
</organism>
<keyword evidence="1" id="KW-0472">Membrane</keyword>
<dbReference type="EMBL" id="GL945438">
    <property type="protein sequence ID" value="EGO21556.1"/>
    <property type="molecule type" value="Genomic_DNA"/>
</dbReference>
<evidence type="ECO:0000313" key="3">
    <source>
        <dbReference type="EMBL" id="EGO21556.1"/>
    </source>
</evidence>
<evidence type="ECO:0000256" key="1">
    <source>
        <dbReference type="SAM" id="Phobius"/>
    </source>
</evidence>
<sequence length="296" mass="33647">MSSVSASVSMPSALYLLLKMGERCRITLDMFPNHLLDLATAGHTVIRLYAMTQEGFPPPTCCSKSFCQEDLQAKLLEINSNEEIKNTLIDYFWGEIVAKAHLMINGAYHIPGDMMPAQIKTVVTWLLEIGAFADGDLDIKARARTFNKQKPFSHQIVKDLIHNQWYKCKGEGVYYPEHFKGIPLALLVITTAALFILLCFWIECSLRASVNGTKATLEFSENVFKTRWEYYFKKLSVLQRKSPIWMKKIRDGLYQDILNLANLHYLGIVDDHMKDEDFGIDFEALEGAVTVVEHAA</sequence>
<dbReference type="RefSeq" id="XP_007321342.1">
    <property type="nucleotide sequence ID" value="XM_007321280.1"/>
</dbReference>
<keyword evidence="1" id="KW-1133">Transmembrane helix</keyword>
<dbReference type="AlphaFoldDB" id="F8P4L9"/>
<reference evidence="3" key="1">
    <citation type="submission" date="2011-04" db="EMBL/GenBank/DDBJ databases">
        <title>Evolution of plant cell wall degrading machinery underlies the functional diversity of forest fungi.</title>
        <authorList>
            <consortium name="US DOE Joint Genome Institute (JGI-PGF)"/>
            <person name="Eastwood D.C."/>
            <person name="Floudas D."/>
            <person name="Binder M."/>
            <person name="Majcherczyk A."/>
            <person name="Schneider P."/>
            <person name="Aerts A."/>
            <person name="Asiegbu F.O."/>
            <person name="Baker S.E."/>
            <person name="Barry K."/>
            <person name="Bendiksby M."/>
            <person name="Blumentritt M."/>
            <person name="Coutinho P.M."/>
            <person name="Cullen D."/>
            <person name="Cullen D."/>
            <person name="Gathman A."/>
            <person name="Goodell B."/>
            <person name="Henrissat B."/>
            <person name="Ihrmark K."/>
            <person name="Kauserud H."/>
            <person name="Kohler A."/>
            <person name="LaButti K."/>
            <person name="Lapidus A."/>
            <person name="Lavin J.L."/>
            <person name="Lee Y.-H."/>
            <person name="Lindquist E."/>
            <person name="Lilly W."/>
            <person name="Lucas S."/>
            <person name="Morin E."/>
            <person name="Murat C."/>
            <person name="Oguiza J.A."/>
            <person name="Park J."/>
            <person name="Pisabarro A.G."/>
            <person name="Riley R."/>
            <person name="Rosling A."/>
            <person name="Salamov A."/>
            <person name="Schmidt O."/>
            <person name="Schmutz J."/>
            <person name="Skrede I."/>
            <person name="Stenlid J."/>
            <person name="Wiebenga A."/>
            <person name="Xie X."/>
            <person name="Kues U."/>
            <person name="Hibbett D.S."/>
            <person name="Hoffmeister D."/>
            <person name="Hogberg N."/>
            <person name="Martin F."/>
            <person name="Grigoriev I.V."/>
            <person name="Watkinson S.C."/>
        </authorList>
    </citation>
    <scope>NUCLEOTIDE SEQUENCE</scope>
    <source>
        <strain evidence="3">S7.9</strain>
    </source>
</reference>
<proteinExistence type="predicted"/>
<keyword evidence="1" id="KW-0812">Transmembrane</keyword>
<accession>F8P4L9</accession>
<dbReference type="GeneID" id="18812875"/>
<feature type="transmembrane region" description="Helical" evidence="1">
    <location>
        <begin position="182"/>
        <end position="202"/>
    </location>
</feature>
<evidence type="ECO:0000259" key="2">
    <source>
        <dbReference type="Pfam" id="PF20149"/>
    </source>
</evidence>
<name>F8P4L9_SERL9</name>
<protein>
    <recommendedName>
        <fullName evidence="2">DUF6532 domain-containing protein</fullName>
    </recommendedName>
</protein>
<dbReference type="OrthoDB" id="3268553at2759"/>
<dbReference type="KEGG" id="sla:SERLADRAFT_410169"/>